<dbReference type="Proteomes" id="UP000499080">
    <property type="component" value="Unassembled WGS sequence"/>
</dbReference>
<dbReference type="EMBL" id="BGPR01193999">
    <property type="protein sequence ID" value="GBM99275.1"/>
    <property type="molecule type" value="Genomic_DNA"/>
</dbReference>
<name>A0A4Y2KC11_ARAVE</name>
<proteinExistence type="predicted"/>
<organism evidence="1 2">
    <name type="scientific">Araneus ventricosus</name>
    <name type="common">Orbweaver spider</name>
    <name type="synonym">Epeira ventricosa</name>
    <dbReference type="NCBI Taxonomy" id="182803"/>
    <lineage>
        <taxon>Eukaryota</taxon>
        <taxon>Metazoa</taxon>
        <taxon>Ecdysozoa</taxon>
        <taxon>Arthropoda</taxon>
        <taxon>Chelicerata</taxon>
        <taxon>Arachnida</taxon>
        <taxon>Araneae</taxon>
        <taxon>Araneomorphae</taxon>
        <taxon>Entelegynae</taxon>
        <taxon>Araneoidea</taxon>
        <taxon>Araneidae</taxon>
        <taxon>Araneus</taxon>
    </lineage>
</organism>
<dbReference type="AlphaFoldDB" id="A0A4Y2KC11"/>
<sequence length="98" mass="10698">MQIQQTYTAGDDATESTRKSEYSWNLFISCFLRSNYPLQLCIFATSSSSFVAALLRNLRIVAASANSSSEENHTGRDQGNKLVVGVRKCAALTGNFAP</sequence>
<evidence type="ECO:0000313" key="2">
    <source>
        <dbReference type="Proteomes" id="UP000499080"/>
    </source>
</evidence>
<accession>A0A4Y2KC11</accession>
<protein>
    <submittedName>
        <fullName evidence="1">Uncharacterized protein</fullName>
    </submittedName>
</protein>
<gene>
    <name evidence="1" type="ORF">AVEN_133201_1</name>
</gene>
<comment type="caution">
    <text evidence="1">The sequence shown here is derived from an EMBL/GenBank/DDBJ whole genome shotgun (WGS) entry which is preliminary data.</text>
</comment>
<keyword evidence="2" id="KW-1185">Reference proteome</keyword>
<reference evidence="1 2" key="1">
    <citation type="journal article" date="2019" name="Sci. Rep.">
        <title>Orb-weaving spider Araneus ventricosus genome elucidates the spidroin gene catalogue.</title>
        <authorList>
            <person name="Kono N."/>
            <person name="Nakamura H."/>
            <person name="Ohtoshi R."/>
            <person name="Moran D.A.P."/>
            <person name="Shinohara A."/>
            <person name="Yoshida Y."/>
            <person name="Fujiwara M."/>
            <person name="Mori M."/>
            <person name="Tomita M."/>
            <person name="Arakawa K."/>
        </authorList>
    </citation>
    <scope>NUCLEOTIDE SEQUENCE [LARGE SCALE GENOMIC DNA]</scope>
</reference>
<evidence type="ECO:0000313" key="1">
    <source>
        <dbReference type="EMBL" id="GBM99275.1"/>
    </source>
</evidence>